<dbReference type="Proteomes" id="UP000257109">
    <property type="component" value="Unassembled WGS sequence"/>
</dbReference>
<reference evidence="1" key="1">
    <citation type="submission" date="2018-05" db="EMBL/GenBank/DDBJ databases">
        <title>Draft genome of Mucuna pruriens seed.</title>
        <authorList>
            <person name="Nnadi N.E."/>
            <person name="Vos R."/>
            <person name="Hasami M.H."/>
            <person name="Devisetty U.K."/>
            <person name="Aguiy J.C."/>
        </authorList>
    </citation>
    <scope>NUCLEOTIDE SEQUENCE [LARGE SCALE GENOMIC DNA]</scope>
    <source>
        <strain evidence="1">JCA_2017</strain>
    </source>
</reference>
<organism evidence="1 2">
    <name type="scientific">Mucuna pruriens</name>
    <name type="common">Velvet bean</name>
    <name type="synonym">Dolichos pruriens</name>
    <dbReference type="NCBI Taxonomy" id="157652"/>
    <lineage>
        <taxon>Eukaryota</taxon>
        <taxon>Viridiplantae</taxon>
        <taxon>Streptophyta</taxon>
        <taxon>Embryophyta</taxon>
        <taxon>Tracheophyta</taxon>
        <taxon>Spermatophyta</taxon>
        <taxon>Magnoliopsida</taxon>
        <taxon>eudicotyledons</taxon>
        <taxon>Gunneridae</taxon>
        <taxon>Pentapetalae</taxon>
        <taxon>rosids</taxon>
        <taxon>fabids</taxon>
        <taxon>Fabales</taxon>
        <taxon>Fabaceae</taxon>
        <taxon>Papilionoideae</taxon>
        <taxon>50 kb inversion clade</taxon>
        <taxon>NPAAA clade</taxon>
        <taxon>indigoferoid/millettioid clade</taxon>
        <taxon>Phaseoleae</taxon>
        <taxon>Mucuna</taxon>
    </lineage>
</organism>
<feature type="non-terminal residue" evidence="1">
    <location>
        <position position="1"/>
    </location>
</feature>
<protein>
    <submittedName>
        <fullName evidence="1">Uncharacterized protein</fullName>
    </submittedName>
</protein>
<gene>
    <name evidence="1" type="ORF">CR513_29604</name>
</gene>
<name>A0A371GDZ9_MUCPR</name>
<comment type="caution">
    <text evidence="1">The sequence shown here is derived from an EMBL/GenBank/DDBJ whole genome shotgun (WGS) entry which is preliminary data.</text>
</comment>
<evidence type="ECO:0000313" key="2">
    <source>
        <dbReference type="Proteomes" id="UP000257109"/>
    </source>
</evidence>
<keyword evidence="2" id="KW-1185">Reference proteome</keyword>
<sequence>MLNTNYICTSIDKFENYHKINPILVSLPNKSIVMIHLARNVKVSYALILRNALFLLEFNINRVSISKLTKTAQCNFTFVGDDLALRKIGLVKLHNGL</sequence>
<dbReference type="OrthoDB" id="1435198at2759"/>
<dbReference type="EMBL" id="QJKJ01005846">
    <property type="protein sequence ID" value="RDX88760.1"/>
    <property type="molecule type" value="Genomic_DNA"/>
</dbReference>
<dbReference type="AlphaFoldDB" id="A0A371GDZ9"/>
<accession>A0A371GDZ9</accession>
<evidence type="ECO:0000313" key="1">
    <source>
        <dbReference type="EMBL" id="RDX88760.1"/>
    </source>
</evidence>
<proteinExistence type="predicted"/>